<proteinExistence type="predicted"/>
<reference evidence="2" key="1">
    <citation type="submission" date="2013-07" db="EMBL/GenBank/DDBJ databases">
        <title>The Genome Sequence of Cryptococcus dejecticola CBS10117.</title>
        <authorList>
            <consortium name="The Broad Institute Genome Sequencing Platform"/>
            <person name="Cuomo C."/>
            <person name="Litvintseva A."/>
            <person name="Chen Y."/>
            <person name="Heitman J."/>
            <person name="Sun S."/>
            <person name="Springer D."/>
            <person name="Dromer F."/>
            <person name="Young S.K."/>
            <person name="Zeng Q."/>
            <person name="Gargeya S."/>
            <person name="Fitzgerald M."/>
            <person name="Abouelleil A."/>
            <person name="Alvarado L."/>
            <person name="Berlin A.M."/>
            <person name="Chapman S.B."/>
            <person name="Dewar J."/>
            <person name="Goldberg J."/>
            <person name="Griggs A."/>
            <person name="Gujja S."/>
            <person name="Hansen M."/>
            <person name="Howarth C."/>
            <person name="Imamovic A."/>
            <person name="Larimer J."/>
            <person name="McCowan C."/>
            <person name="Murphy C."/>
            <person name="Pearson M."/>
            <person name="Priest M."/>
            <person name="Roberts A."/>
            <person name="Saif S."/>
            <person name="Shea T."/>
            <person name="Sykes S."/>
            <person name="Wortman J."/>
            <person name="Nusbaum C."/>
            <person name="Birren B."/>
        </authorList>
    </citation>
    <scope>NUCLEOTIDE SEQUENCE [LARGE SCALE GENOMIC DNA]</scope>
    <source>
        <strain evidence="2">CBS 10117</strain>
    </source>
</reference>
<feature type="compositionally biased region" description="Pro residues" evidence="1">
    <location>
        <begin position="32"/>
        <end position="42"/>
    </location>
</feature>
<evidence type="ECO:0000313" key="4">
    <source>
        <dbReference type="Proteomes" id="UP000078595"/>
    </source>
</evidence>
<dbReference type="EMBL" id="KI894034">
    <property type="protein sequence ID" value="OBR83234.1"/>
    <property type="molecule type" value="Genomic_DNA"/>
</dbReference>
<accession>A0A1A5ZZJ7</accession>
<sequence>MASTPSRLAIMAPPSTQTTSSDALIKRSNSGPPTPSPSPTPPRANLVAKRAPRHHVVKHEFIEPAHPTTPRRIMAPPTPPSTGSLVRRSRFQTPPARRRSSASTPSRARTSAVASSADFLARLAASRASKSDRRQEKMSTPRAGRFLSRTPRASRSTAHENDTDVADDEEVEFWRAGRKRGSTVDVAIEIDNDEELPPSPTPSTSNLDRDSSLIPANRQSSVTPSEVDAIGRDGRASSSLSWASLDSRGTPFEKAPTWDDSDDRYGRYYPRADKNRNPTSQSPALIQAASIPMGLVQSLNKLAEMIRPLRKRSMSAEDKMNLEDEVSLSDYEKLAAIESAFFNQGNGHDSEIVRQIKDDLASSEIRLSIQSISDLLKLFKASFIQSVQAHLAEYKHSATYKGSKDMRQSAWFSEFRTFLKFSIQTLCQEVNKPAAENVLLTFRVACNEKDQIKRIAESLNERFQDVNTTQSRQFLDAIVDLSAQVINIAWSK</sequence>
<name>A0A1A5ZZJ7_9TREE</name>
<evidence type="ECO:0000313" key="3">
    <source>
        <dbReference type="EMBL" id="WWC64779.1"/>
    </source>
</evidence>
<dbReference type="AlphaFoldDB" id="A0A1A5ZZJ7"/>
<keyword evidence="4" id="KW-1185">Reference proteome</keyword>
<dbReference type="RefSeq" id="XP_018261076.1">
    <property type="nucleotide sequence ID" value="XM_018410073.1"/>
</dbReference>
<evidence type="ECO:0000313" key="2">
    <source>
        <dbReference type="EMBL" id="OBR83234.1"/>
    </source>
</evidence>
<feature type="region of interest" description="Disordered" evidence="1">
    <location>
        <begin position="189"/>
        <end position="281"/>
    </location>
</feature>
<protein>
    <submittedName>
        <fullName evidence="2">Uncharacterized protein</fullName>
    </submittedName>
</protein>
<feature type="compositionally biased region" description="Low complexity" evidence="1">
    <location>
        <begin position="236"/>
        <end position="249"/>
    </location>
</feature>
<dbReference type="STRING" id="1296121.A0A1A5ZZJ7"/>
<organism evidence="2">
    <name type="scientific">Kwoniella dejecticola CBS 10117</name>
    <dbReference type="NCBI Taxonomy" id="1296121"/>
    <lineage>
        <taxon>Eukaryota</taxon>
        <taxon>Fungi</taxon>
        <taxon>Dikarya</taxon>
        <taxon>Basidiomycota</taxon>
        <taxon>Agaricomycotina</taxon>
        <taxon>Tremellomycetes</taxon>
        <taxon>Tremellales</taxon>
        <taxon>Cryptococcaceae</taxon>
        <taxon>Kwoniella</taxon>
    </lineage>
</organism>
<feature type="compositionally biased region" description="Basic and acidic residues" evidence="1">
    <location>
        <begin position="263"/>
        <end position="276"/>
    </location>
</feature>
<dbReference type="EMBL" id="CP144538">
    <property type="protein sequence ID" value="WWC64779.1"/>
    <property type="molecule type" value="Genomic_DNA"/>
</dbReference>
<gene>
    <name evidence="2" type="ORF">I303_06795</name>
    <name evidence="3" type="ORF">I303_107391</name>
</gene>
<dbReference type="VEuPathDB" id="FungiDB:I303_06795"/>
<reference evidence="3" key="3">
    <citation type="submission" date="2024-02" db="EMBL/GenBank/DDBJ databases">
        <title>Comparative genomics of Cryptococcus and Kwoniella reveals pathogenesis evolution and contrasting modes of karyotype evolution via chromosome fusion or intercentromeric recombination.</title>
        <authorList>
            <person name="Coelho M.A."/>
            <person name="David-Palma M."/>
            <person name="Shea T."/>
            <person name="Bowers K."/>
            <person name="McGinley-Smith S."/>
            <person name="Mohammad A.W."/>
            <person name="Gnirke A."/>
            <person name="Yurkov A.M."/>
            <person name="Nowrousian M."/>
            <person name="Sun S."/>
            <person name="Cuomo C.A."/>
            <person name="Heitman J."/>
        </authorList>
    </citation>
    <scope>NUCLEOTIDE SEQUENCE</scope>
    <source>
        <strain evidence="3">CBS 10117</strain>
    </source>
</reference>
<feature type="compositionally biased region" description="Basic and acidic residues" evidence="1">
    <location>
        <begin position="129"/>
        <end position="139"/>
    </location>
</feature>
<dbReference type="OrthoDB" id="2565208at2759"/>
<dbReference type="GeneID" id="28970494"/>
<evidence type="ECO:0000256" key="1">
    <source>
        <dbReference type="SAM" id="MobiDB-lite"/>
    </source>
</evidence>
<reference evidence="3" key="2">
    <citation type="submission" date="2013-07" db="EMBL/GenBank/DDBJ databases">
        <authorList>
            <consortium name="The Broad Institute Genome Sequencing Platform"/>
            <person name="Cuomo C."/>
            <person name="Litvintseva A."/>
            <person name="Chen Y."/>
            <person name="Heitman J."/>
            <person name="Sun S."/>
            <person name="Springer D."/>
            <person name="Dromer F."/>
            <person name="Young S.K."/>
            <person name="Zeng Q."/>
            <person name="Gargeya S."/>
            <person name="Fitzgerald M."/>
            <person name="Abouelleil A."/>
            <person name="Alvarado L."/>
            <person name="Berlin A.M."/>
            <person name="Chapman S.B."/>
            <person name="Dewar J."/>
            <person name="Goldberg J."/>
            <person name="Griggs A."/>
            <person name="Gujja S."/>
            <person name="Hansen M."/>
            <person name="Howarth C."/>
            <person name="Imamovic A."/>
            <person name="Larimer J."/>
            <person name="McCowan C."/>
            <person name="Murphy C."/>
            <person name="Pearson M."/>
            <person name="Priest M."/>
            <person name="Roberts A."/>
            <person name="Saif S."/>
            <person name="Shea T."/>
            <person name="Sykes S."/>
            <person name="Wortman J."/>
            <person name="Nusbaum C."/>
            <person name="Birren B."/>
        </authorList>
    </citation>
    <scope>NUCLEOTIDE SEQUENCE</scope>
    <source>
        <strain evidence="3">CBS 10117</strain>
    </source>
</reference>
<dbReference type="Proteomes" id="UP000078595">
    <property type="component" value="Chromosome 9"/>
</dbReference>
<feature type="compositionally biased region" description="Polar residues" evidence="1">
    <location>
        <begin position="14"/>
        <end position="31"/>
    </location>
</feature>
<dbReference type="KEGG" id="kdj:28970494"/>
<feature type="compositionally biased region" description="Low complexity" evidence="1">
    <location>
        <begin position="101"/>
        <end position="128"/>
    </location>
</feature>
<feature type="region of interest" description="Disordered" evidence="1">
    <location>
        <begin position="1"/>
        <end position="168"/>
    </location>
</feature>